<evidence type="ECO:0000313" key="4">
    <source>
        <dbReference type="Proteomes" id="UP000650833"/>
    </source>
</evidence>
<dbReference type="Proteomes" id="UP000650833">
    <property type="component" value="Unassembled WGS sequence"/>
</dbReference>
<evidence type="ECO:0000256" key="2">
    <source>
        <dbReference type="SAM" id="MobiDB-lite"/>
    </source>
</evidence>
<dbReference type="EMBL" id="JAEPRC010000033">
    <property type="protein sequence ID" value="KAG2213674.1"/>
    <property type="molecule type" value="Genomic_DNA"/>
</dbReference>
<keyword evidence="1" id="KW-0175">Coiled coil</keyword>
<dbReference type="AlphaFoldDB" id="A0A8H7RLF9"/>
<protein>
    <submittedName>
        <fullName evidence="3">Uncharacterized protein</fullName>
    </submittedName>
</protein>
<feature type="compositionally biased region" description="Polar residues" evidence="2">
    <location>
        <begin position="52"/>
        <end position="63"/>
    </location>
</feature>
<sequence length="566" mass="65697">MEDFINDDNEIDYQHKDKADKNMKKENINKYFSLMEDYPATFTDKDKDISIPSGSNSNITSPSLMDEIETPIMSKSSIKPDKEVKLLQASTRWQKTQKKKSEQIKDKIELMEYKKQQALQSEDFEAAHKHSIRKSKLEKDLIEFSSCNFEEQTRKYWQVLITILQQESQDAESMIKCCQEVKEERQRQLTTFSADKKRLHDQTIKQMEQQRAEIESEKSEIAFDLGMWTQNHADLDERMEEAVQEEVGRKKALETTSAAIQINIDELKQKLKQLEAEQETINKELNAIEIVIDSKLAVFTEEADEYNNEKKVIEVRQEEIQHKLALLDEQDDKIEKDMENQQTTKQLNEQELNQLVTQIERATERAQNSKTEQSILENLLNLMTESRDQTVAQHEATIRRSRESITRKNLEIKSIQDKLYQCEQSCIDLEEETAKVTSKLKSLDKLKSLAIENGQFEKAGALSMKIKAAQSFLSKLEESKDPKEEIVLVHHQLKVAKSELNALEQEQVSMENNHKTELGLVLDKLKQQLRSKLQDESLKNCDTLIAVAKFELQSIDSRLSDIQSIC</sequence>
<accession>A0A8H7RLF9</accession>
<evidence type="ECO:0000256" key="1">
    <source>
        <dbReference type="SAM" id="Coils"/>
    </source>
</evidence>
<proteinExistence type="predicted"/>
<feature type="coiled-coil region" evidence="1">
    <location>
        <begin position="486"/>
        <end position="513"/>
    </location>
</feature>
<reference evidence="3" key="1">
    <citation type="submission" date="2020-12" db="EMBL/GenBank/DDBJ databases">
        <title>Metabolic potential, ecology and presence of endohyphal bacteria is reflected in genomic diversity of Mucoromycotina.</title>
        <authorList>
            <person name="Muszewska A."/>
            <person name="Okrasinska A."/>
            <person name="Steczkiewicz K."/>
            <person name="Drgas O."/>
            <person name="Orlowska M."/>
            <person name="Perlinska-Lenart U."/>
            <person name="Aleksandrzak-Piekarczyk T."/>
            <person name="Szatraj K."/>
            <person name="Zielenkiewicz U."/>
            <person name="Pilsyk S."/>
            <person name="Malc E."/>
            <person name="Mieczkowski P."/>
            <person name="Kruszewska J.S."/>
            <person name="Biernat P."/>
            <person name="Pawlowska J."/>
        </authorList>
    </citation>
    <scope>NUCLEOTIDE SEQUENCE</scope>
    <source>
        <strain evidence="3">CBS 226.32</strain>
    </source>
</reference>
<feature type="region of interest" description="Disordered" evidence="2">
    <location>
        <begin position="45"/>
        <end position="64"/>
    </location>
</feature>
<comment type="caution">
    <text evidence="3">The sequence shown here is derived from an EMBL/GenBank/DDBJ whole genome shotgun (WGS) entry which is preliminary data.</text>
</comment>
<dbReference type="OrthoDB" id="2416276at2759"/>
<organism evidence="3 4">
    <name type="scientific">Mucor plumbeus</name>
    <dbReference type="NCBI Taxonomy" id="97098"/>
    <lineage>
        <taxon>Eukaryota</taxon>
        <taxon>Fungi</taxon>
        <taxon>Fungi incertae sedis</taxon>
        <taxon>Mucoromycota</taxon>
        <taxon>Mucoromycotina</taxon>
        <taxon>Mucoromycetes</taxon>
        <taxon>Mucorales</taxon>
        <taxon>Mucorineae</taxon>
        <taxon>Mucoraceae</taxon>
        <taxon>Mucor</taxon>
    </lineage>
</organism>
<evidence type="ECO:0000313" key="3">
    <source>
        <dbReference type="EMBL" id="KAG2213674.1"/>
    </source>
</evidence>
<feature type="coiled-coil region" evidence="1">
    <location>
        <begin position="250"/>
        <end position="379"/>
    </location>
</feature>
<keyword evidence="4" id="KW-1185">Reference proteome</keyword>
<gene>
    <name evidence="3" type="ORF">INT46_006103</name>
</gene>
<name>A0A8H7RLF9_9FUNG</name>
<feature type="coiled-coil region" evidence="1">
    <location>
        <begin position="197"/>
        <end position="224"/>
    </location>
</feature>